<dbReference type="RefSeq" id="XP_059605632.1">
    <property type="nucleotide sequence ID" value="XM_059745683.1"/>
</dbReference>
<dbReference type="KEGG" id="ang:An18g02800"/>
<dbReference type="GeneID" id="4989842"/>
<evidence type="ECO:0000259" key="4">
    <source>
        <dbReference type="Pfam" id="PF05368"/>
    </source>
</evidence>
<dbReference type="GO" id="GO:0016491">
    <property type="term" value="F:oxidoreductase activity"/>
    <property type="evidence" value="ECO:0007669"/>
    <property type="project" value="UniProtKB-KW"/>
</dbReference>
<reference evidence="5" key="1">
    <citation type="submission" date="2025-02" db="EMBL/GenBank/DDBJ databases">
        <authorList>
            <consortium name="NCBI Genome Project"/>
        </authorList>
    </citation>
    <scope>NUCLEOTIDE SEQUENCE</scope>
</reference>
<dbReference type="VEuPathDB" id="FungiDB:An18g02800"/>
<dbReference type="PANTHER" id="PTHR47706:SF4">
    <property type="entry name" value="NMRA-LIKE DOMAIN-CONTAINING PROTEIN"/>
    <property type="match status" value="1"/>
</dbReference>
<evidence type="ECO:0000313" key="5">
    <source>
        <dbReference type="RefSeq" id="XP_059605632.1"/>
    </source>
</evidence>
<dbReference type="Gene3D" id="3.40.50.720">
    <property type="entry name" value="NAD(P)-binding Rossmann-like Domain"/>
    <property type="match status" value="1"/>
</dbReference>
<dbReference type="AlphaFoldDB" id="A0AAJ8E3H2"/>
<comment type="similarity">
    <text evidence="1">Belongs to the NmrA-type oxidoreductase family. Isoflavone reductase subfamily.</text>
</comment>
<reference evidence="5" key="2">
    <citation type="submission" date="2025-08" db="UniProtKB">
        <authorList>
            <consortium name="RefSeq"/>
        </authorList>
    </citation>
    <scope>IDENTIFICATION</scope>
</reference>
<keyword evidence="2" id="KW-0521">NADP</keyword>
<accession>A0AAJ8E3H2</accession>
<keyword evidence="3" id="KW-0560">Oxidoreductase</keyword>
<evidence type="ECO:0000256" key="3">
    <source>
        <dbReference type="ARBA" id="ARBA00023002"/>
    </source>
</evidence>
<dbReference type="Gene3D" id="3.90.25.10">
    <property type="entry name" value="UDP-galactose 4-epimerase, domain 1"/>
    <property type="match status" value="1"/>
</dbReference>
<evidence type="ECO:0000256" key="2">
    <source>
        <dbReference type="ARBA" id="ARBA00022857"/>
    </source>
</evidence>
<dbReference type="Pfam" id="PF05368">
    <property type="entry name" value="NmrA"/>
    <property type="match status" value="1"/>
</dbReference>
<proteinExistence type="inferred from homology"/>
<sequence length="394" mass="44127">MVNVAIAGGTGAVGRTLLEVMASQTRHRAFALTRREPTEDEQLLVPTYQVNYEDIDSLKLFLEEHNIHTVISAFGINATSLATSQLNLIKAADASSVTKRFIPSSFAIPYPEEDVSILPPLEHYFASFRALANSNLEWAPVYNGTFLEYIAPPTLKSYHPHSVLVLDMENNIAAIPGNGNTPVTFTYTFDIARFVIAALDLEKWPRELRIVGDELTFNELLKLAEEVKGVKFDVVYDDIDKLKASQITELPGHVKSYNKFPKERLQCFLAIFETWMATGQARVAREGSLNEIFPDIKPLTARQRPSESASHAATVRKYGEALDSLTLIVKPRYHIVILLSEIASNDVLVGFEEVDFISSPEEGQFEEVQAFCRLATLFGYISEIKTHNWDAQNQ</sequence>
<dbReference type="InterPro" id="IPR051609">
    <property type="entry name" value="NmrA/Isoflavone_reductase-like"/>
</dbReference>
<dbReference type="InterPro" id="IPR036291">
    <property type="entry name" value="NAD(P)-bd_dom_sf"/>
</dbReference>
<dbReference type="InterPro" id="IPR008030">
    <property type="entry name" value="NmrA-like"/>
</dbReference>
<protein>
    <recommendedName>
        <fullName evidence="4">NmrA-like domain-containing protein</fullName>
    </recommendedName>
</protein>
<feature type="domain" description="NmrA-like" evidence="4">
    <location>
        <begin position="4"/>
        <end position="238"/>
    </location>
</feature>
<dbReference type="SUPFAM" id="SSF51735">
    <property type="entry name" value="NAD(P)-binding Rossmann-fold domains"/>
    <property type="match status" value="1"/>
</dbReference>
<dbReference type="PANTHER" id="PTHR47706">
    <property type="entry name" value="NMRA-LIKE FAMILY PROTEIN"/>
    <property type="match status" value="1"/>
</dbReference>
<gene>
    <name evidence="5" type="ORF">An18g02800</name>
</gene>
<name>A0AAJ8E3H2_ASPNG</name>
<evidence type="ECO:0000256" key="1">
    <source>
        <dbReference type="ARBA" id="ARBA00005725"/>
    </source>
</evidence>
<organism evidence="5">
    <name type="scientific">Aspergillus niger</name>
    <dbReference type="NCBI Taxonomy" id="5061"/>
    <lineage>
        <taxon>Eukaryota</taxon>
        <taxon>Fungi</taxon>
        <taxon>Dikarya</taxon>
        <taxon>Ascomycota</taxon>
        <taxon>Pezizomycotina</taxon>
        <taxon>Eurotiomycetes</taxon>
        <taxon>Eurotiomycetidae</taxon>
        <taxon>Eurotiales</taxon>
        <taxon>Aspergillaceae</taxon>
        <taxon>Aspergillus</taxon>
        <taxon>Aspergillus subgen. Circumdati</taxon>
    </lineage>
</organism>